<dbReference type="Proteomes" id="UP001500067">
    <property type="component" value="Unassembled WGS sequence"/>
</dbReference>
<accession>A0ABP8NQ31</accession>
<feature type="chain" id="PRO_5046886958" evidence="1">
    <location>
        <begin position="22"/>
        <end position="775"/>
    </location>
</feature>
<dbReference type="SUPFAM" id="SSF56935">
    <property type="entry name" value="Porins"/>
    <property type="match status" value="1"/>
</dbReference>
<evidence type="ECO:0000256" key="1">
    <source>
        <dbReference type="SAM" id="SignalP"/>
    </source>
</evidence>
<dbReference type="Gene3D" id="2.60.40.1120">
    <property type="entry name" value="Carboxypeptidase-like, regulatory domain"/>
    <property type="match status" value="1"/>
</dbReference>
<evidence type="ECO:0000313" key="4">
    <source>
        <dbReference type="Proteomes" id="UP001500067"/>
    </source>
</evidence>
<keyword evidence="1" id="KW-0732">Signal</keyword>
<dbReference type="InterPro" id="IPR012910">
    <property type="entry name" value="Plug_dom"/>
</dbReference>
<organism evidence="3 4">
    <name type="scientific">Nemorincola caseinilytica</name>
    <dbReference type="NCBI Taxonomy" id="2054315"/>
    <lineage>
        <taxon>Bacteria</taxon>
        <taxon>Pseudomonadati</taxon>
        <taxon>Bacteroidota</taxon>
        <taxon>Chitinophagia</taxon>
        <taxon>Chitinophagales</taxon>
        <taxon>Chitinophagaceae</taxon>
        <taxon>Nemorincola</taxon>
    </lineage>
</organism>
<name>A0ABP8NQ31_9BACT</name>
<keyword evidence="4" id="KW-1185">Reference proteome</keyword>
<feature type="signal peptide" evidence="1">
    <location>
        <begin position="1"/>
        <end position="21"/>
    </location>
</feature>
<protein>
    <submittedName>
        <fullName evidence="3">Carboxypeptidase regulatory-like domain-containing protein</fullName>
    </submittedName>
</protein>
<dbReference type="EMBL" id="BAABFA010000023">
    <property type="protein sequence ID" value="GAA4469237.1"/>
    <property type="molecule type" value="Genomic_DNA"/>
</dbReference>
<proteinExistence type="predicted"/>
<dbReference type="Gene3D" id="2.170.130.10">
    <property type="entry name" value="TonB-dependent receptor, plug domain"/>
    <property type="match status" value="1"/>
</dbReference>
<comment type="caution">
    <text evidence="3">The sequence shown here is derived from an EMBL/GenBank/DDBJ whole genome shotgun (WGS) entry which is preliminary data.</text>
</comment>
<feature type="domain" description="TonB-dependent receptor plug" evidence="2">
    <location>
        <begin position="128"/>
        <end position="226"/>
    </location>
</feature>
<evidence type="ECO:0000313" key="3">
    <source>
        <dbReference type="EMBL" id="GAA4469237.1"/>
    </source>
</evidence>
<dbReference type="InterPro" id="IPR008969">
    <property type="entry name" value="CarboxyPept-like_regulatory"/>
</dbReference>
<dbReference type="SUPFAM" id="SSF49464">
    <property type="entry name" value="Carboxypeptidase regulatory domain-like"/>
    <property type="match status" value="1"/>
</dbReference>
<evidence type="ECO:0000259" key="2">
    <source>
        <dbReference type="Pfam" id="PF07715"/>
    </source>
</evidence>
<gene>
    <name evidence="3" type="ORF">GCM10023093_28310</name>
</gene>
<dbReference type="RefSeq" id="WP_345084529.1">
    <property type="nucleotide sequence ID" value="NZ_BAABFA010000023.1"/>
</dbReference>
<dbReference type="Pfam" id="PF13715">
    <property type="entry name" value="CarbopepD_reg_2"/>
    <property type="match status" value="1"/>
</dbReference>
<reference evidence="4" key="1">
    <citation type="journal article" date="2019" name="Int. J. Syst. Evol. Microbiol.">
        <title>The Global Catalogue of Microorganisms (GCM) 10K type strain sequencing project: providing services to taxonomists for standard genome sequencing and annotation.</title>
        <authorList>
            <consortium name="The Broad Institute Genomics Platform"/>
            <consortium name="The Broad Institute Genome Sequencing Center for Infectious Disease"/>
            <person name="Wu L."/>
            <person name="Ma J."/>
        </authorList>
    </citation>
    <scope>NUCLEOTIDE SEQUENCE [LARGE SCALE GENOMIC DNA]</scope>
    <source>
        <strain evidence="4">JCM 32105</strain>
    </source>
</reference>
<dbReference type="InterPro" id="IPR037066">
    <property type="entry name" value="Plug_dom_sf"/>
</dbReference>
<sequence length="775" mass="85437">MQKSLGLLAAFLFLLPFLASAQNNNGTIKGFVYDKKTGEPMIYTNVTVINGKTGVQTDVNGYFSLTLAPGSYKLLVTAIGYDSSITDANILPDAIVTKKIYITTKEVSLKDVTVSGRKTEKLTRINTGVTTVTPRQLKMLPSAGGEPDVAQYLQVIPGVIFTGDQGGQLYIRGGSPSQVGIYLDGVTIYNPFHSIGLFSVFETEAIRNVDVYTAGFSAQYGNRTAAIVDVHTRDGNKNRISGLLSASPIMTRAMVEGPLVKSKKDNGAGISFLVTGKQSYLYESSKALYGSLGDAYANGLPFQFRDLYGKVTFSGDNGSKLNVFGFNFDDRANLLNDTTGEKIADYRWKTTGGGATFVVSPAGTSALIDGKFAYSHYDISNEKLSSGTDTLPRTSSVGGFEAAINFTYFLKNYSQLKYGVEINGLNTSLSYYSSAGVSTTQDRQGTIASLYFMYRHNLNTKVIIEPSLRIQYYSELNRMSPEPRLGIKYNISDNVRLKGATGIYSQTIVSTKSDIDIVNLFAGFLLSPDQRIRNANGEIVKSNLQKSYHAVCGLEVDVNRVELNAEPWIKYFDQINELNRHKTQVNDPDFVASSGIASGIDLSAKYSKDRIYLWAAMGYQVVNYTGIDGKGNKQTYPAPFDTRFNSNIVASYTAGSKKDWELSARYNLRAPFPFTQTQGFYENFSMGLQTNPAVPNGQVNIIYADEINGGRLSYFHRLDLSAKKHIPLREHSSLDLTFAATNAYNRNNIFYVDRLTNTKKYQLPLFPSVNLTWNF</sequence>
<dbReference type="Pfam" id="PF07715">
    <property type="entry name" value="Plug"/>
    <property type="match status" value="1"/>
</dbReference>